<feature type="domain" description="CN hydrolase" evidence="3">
    <location>
        <begin position="10"/>
        <end position="260"/>
    </location>
</feature>
<dbReference type="PANTHER" id="PTHR23088">
    <property type="entry name" value="NITRILASE-RELATED"/>
    <property type="match status" value="1"/>
</dbReference>
<evidence type="ECO:0000313" key="5">
    <source>
        <dbReference type="Proteomes" id="UP001556636"/>
    </source>
</evidence>
<dbReference type="GO" id="GO:0016787">
    <property type="term" value="F:hydrolase activity"/>
    <property type="evidence" value="ECO:0007669"/>
    <property type="project" value="UniProtKB-KW"/>
</dbReference>
<reference evidence="4 5" key="1">
    <citation type="submission" date="2024-02" db="EMBL/GenBank/DDBJ databases">
        <title>New especies of Spiribacter isolated from saline water.</title>
        <authorList>
            <person name="Leon M.J."/>
            <person name="De La Haba R."/>
            <person name="Sanchez-Porro C."/>
            <person name="Ventosa A."/>
        </authorList>
    </citation>
    <scope>NUCLEOTIDE SEQUENCE [LARGE SCALE GENOMIC DNA]</scope>
    <source>
        <strain evidence="5">ag22IC6-196</strain>
    </source>
</reference>
<comment type="similarity">
    <text evidence="1">Belongs to the carbon-nitrogen hydrolase superfamily. NIT1/NIT2 family.</text>
</comment>
<dbReference type="PROSITE" id="PS50263">
    <property type="entry name" value="CN_HYDROLASE"/>
    <property type="match status" value="1"/>
</dbReference>
<gene>
    <name evidence="4" type="ORF">V6X51_00930</name>
</gene>
<dbReference type="Proteomes" id="UP001556636">
    <property type="component" value="Unassembled WGS sequence"/>
</dbReference>
<dbReference type="Pfam" id="PF00795">
    <property type="entry name" value="CN_hydrolase"/>
    <property type="match status" value="1"/>
</dbReference>
<proteinExistence type="inferred from homology"/>
<protein>
    <submittedName>
        <fullName evidence="4">Carbon-nitrogen hydrolase family protein</fullName>
    </submittedName>
</protein>
<dbReference type="InterPro" id="IPR001110">
    <property type="entry name" value="UPF0012_CS"/>
</dbReference>
<dbReference type="CDD" id="cd07572">
    <property type="entry name" value="nit"/>
    <property type="match status" value="1"/>
</dbReference>
<keyword evidence="5" id="KW-1185">Reference proteome</keyword>
<name>A0ABV3RUY3_9GAMM</name>
<evidence type="ECO:0000259" key="3">
    <source>
        <dbReference type="PROSITE" id="PS50263"/>
    </source>
</evidence>
<dbReference type="SUPFAM" id="SSF56317">
    <property type="entry name" value="Carbon-nitrogen hydrolase"/>
    <property type="match status" value="1"/>
</dbReference>
<comment type="caution">
    <text evidence="4">The sequence shown here is derived from an EMBL/GenBank/DDBJ whole genome shotgun (WGS) entry which is preliminary data.</text>
</comment>
<accession>A0ABV3RUY3</accession>
<dbReference type="Gene3D" id="3.60.110.10">
    <property type="entry name" value="Carbon-nitrogen hydrolase"/>
    <property type="match status" value="1"/>
</dbReference>
<sequence>MTETPMSGPVRAAVVQMVSGMEVASNLTAAGGLIGQAVGQGARLVVLPENFAFLGRHQRDVLGVAESPGEGPIQSFLAQTAQHHGITLVGGSVPLQGDESDRVRAASLVFGPDGDCLARYDKRHLFDVSLPGGEVYRESSTFAPGDAVVVAETPAGMLGLSICYDLRFPEHYRALVDGGATILLAPSAFTATTGAAHWSVLVRARAIENGCYVLAPDQGGLHANERMTHGESLIVDPWGACLANAGIGSGPGIAVADLDPAHQQAIRERLPSLGARPTGRAVQLGEAGR</sequence>
<dbReference type="PROSITE" id="PS01227">
    <property type="entry name" value="UPF0012"/>
    <property type="match status" value="1"/>
</dbReference>
<organism evidence="4 5">
    <name type="scientific">Spiribacter roseus</name>
    <dbReference type="NCBI Taxonomy" id="1855875"/>
    <lineage>
        <taxon>Bacteria</taxon>
        <taxon>Pseudomonadati</taxon>
        <taxon>Pseudomonadota</taxon>
        <taxon>Gammaproteobacteria</taxon>
        <taxon>Chromatiales</taxon>
        <taxon>Ectothiorhodospiraceae</taxon>
        <taxon>Spiribacter</taxon>
    </lineage>
</organism>
<dbReference type="InterPro" id="IPR045254">
    <property type="entry name" value="Nit1/2_C-N_Hydrolase"/>
</dbReference>
<evidence type="ECO:0000313" key="4">
    <source>
        <dbReference type="EMBL" id="MEX0371997.1"/>
    </source>
</evidence>
<keyword evidence="2 4" id="KW-0378">Hydrolase</keyword>
<dbReference type="PANTHER" id="PTHR23088:SF27">
    <property type="entry name" value="DEAMINATED GLUTATHIONE AMIDASE"/>
    <property type="match status" value="1"/>
</dbReference>
<dbReference type="InterPro" id="IPR036526">
    <property type="entry name" value="C-N_Hydrolase_sf"/>
</dbReference>
<dbReference type="EMBL" id="JBAKFG010000001">
    <property type="protein sequence ID" value="MEX0371997.1"/>
    <property type="molecule type" value="Genomic_DNA"/>
</dbReference>
<evidence type="ECO:0000256" key="1">
    <source>
        <dbReference type="ARBA" id="ARBA00010613"/>
    </source>
</evidence>
<evidence type="ECO:0000256" key="2">
    <source>
        <dbReference type="ARBA" id="ARBA00022801"/>
    </source>
</evidence>
<dbReference type="RefSeq" id="WP_367950886.1">
    <property type="nucleotide sequence ID" value="NZ_JBAKFG010000001.1"/>
</dbReference>
<dbReference type="InterPro" id="IPR003010">
    <property type="entry name" value="C-N_Hydrolase"/>
</dbReference>